<dbReference type="PANTHER" id="PTHR10480">
    <property type="entry name" value="PROTEIN UNC-13 HOMOLOG"/>
    <property type="match status" value="1"/>
</dbReference>
<comment type="caution">
    <text evidence="3">The sequence shown here is derived from an EMBL/GenBank/DDBJ whole genome shotgun (WGS) entry which is preliminary data.</text>
</comment>
<dbReference type="Proteomes" id="UP001529510">
    <property type="component" value="Unassembled WGS sequence"/>
</dbReference>
<evidence type="ECO:0000313" key="3">
    <source>
        <dbReference type="EMBL" id="KAL0193844.1"/>
    </source>
</evidence>
<accession>A0ABD0R5Q6</accession>
<dbReference type="EMBL" id="JAMKFB020000005">
    <property type="protein sequence ID" value="KAL0193844.1"/>
    <property type="molecule type" value="Genomic_DNA"/>
</dbReference>
<feature type="domain" description="MUN" evidence="2">
    <location>
        <begin position="1"/>
        <end position="83"/>
    </location>
</feature>
<feature type="non-terminal residue" evidence="3">
    <location>
        <position position="1"/>
    </location>
</feature>
<dbReference type="PANTHER" id="PTHR10480:SF14">
    <property type="entry name" value="PROTEIN UNC-13 HOMOLOG B-LIKE"/>
    <property type="match status" value="1"/>
</dbReference>
<feature type="compositionally biased region" description="Acidic residues" evidence="1">
    <location>
        <begin position="1"/>
        <end position="17"/>
    </location>
</feature>
<dbReference type="InterPro" id="IPR027080">
    <property type="entry name" value="Unc-13"/>
</dbReference>
<dbReference type="SMART" id="SM01145">
    <property type="entry name" value="DUF1041"/>
    <property type="match status" value="1"/>
</dbReference>
<proteinExistence type="predicted"/>
<organism evidence="3 4">
    <name type="scientific">Cirrhinus mrigala</name>
    <name type="common">Mrigala</name>
    <dbReference type="NCBI Taxonomy" id="683832"/>
    <lineage>
        <taxon>Eukaryota</taxon>
        <taxon>Metazoa</taxon>
        <taxon>Chordata</taxon>
        <taxon>Craniata</taxon>
        <taxon>Vertebrata</taxon>
        <taxon>Euteleostomi</taxon>
        <taxon>Actinopterygii</taxon>
        <taxon>Neopterygii</taxon>
        <taxon>Teleostei</taxon>
        <taxon>Ostariophysi</taxon>
        <taxon>Cypriniformes</taxon>
        <taxon>Cyprinidae</taxon>
        <taxon>Labeoninae</taxon>
        <taxon>Labeonini</taxon>
        <taxon>Cirrhinus</taxon>
    </lineage>
</organism>
<dbReference type="AlphaFoldDB" id="A0ABD0R5Q6"/>
<protein>
    <recommendedName>
        <fullName evidence="2">MUN domain-containing protein</fullName>
    </recommendedName>
</protein>
<dbReference type="Pfam" id="PF06292">
    <property type="entry name" value="MUN"/>
    <property type="match status" value="1"/>
</dbReference>
<sequence length="83" mass="9521">GEEEEDKKDDKEEENAAVEEPGPSVQNLDFWPKLITLIVSIIEEDRNSYSSIINQFPQELDVGKVSAEVMWTLFAQDMKYALE</sequence>
<dbReference type="InterPro" id="IPR010439">
    <property type="entry name" value="MUN_dom"/>
</dbReference>
<feature type="region of interest" description="Disordered" evidence="1">
    <location>
        <begin position="1"/>
        <end position="25"/>
    </location>
</feature>
<feature type="non-terminal residue" evidence="3">
    <location>
        <position position="83"/>
    </location>
</feature>
<keyword evidence="4" id="KW-1185">Reference proteome</keyword>
<reference evidence="3 4" key="1">
    <citation type="submission" date="2024-05" db="EMBL/GenBank/DDBJ databases">
        <title>Genome sequencing and assembly of Indian major carp, Cirrhinus mrigala (Hamilton, 1822).</title>
        <authorList>
            <person name="Mohindra V."/>
            <person name="Chowdhury L.M."/>
            <person name="Lal K."/>
            <person name="Jena J.K."/>
        </authorList>
    </citation>
    <scope>NUCLEOTIDE SEQUENCE [LARGE SCALE GENOMIC DNA]</scope>
    <source>
        <strain evidence="3">CM1030</strain>
        <tissue evidence="3">Blood</tissue>
    </source>
</reference>
<gene>
    <name evidence="3" type="ORF">M9458_012140</name>
</gene>
<evidence type="ECO:0000313" key="4">
    <source>
        <dbReference type="Proteomes" id="UP001529510"/>
    </source>
</evidence>
<name>A0ABD0R5Q6_CIRMR</name>
<evidence type="ECO:0000259" key="2">
    <source>
        <dbReference type="SMART" id="SM01145"/>
    </source>
</evidence>
<evidence type="ECO:0000256" key="1">
    <source>
        <dbReference type="SAM" id="MobiDB-lite"/>
    </source>
</evidence>